<organism evidence="2 3">
    <name type="scientific">Deinococcus navajonensis</name>
    <dbReference type="NCBI Taxonomy" id="309884"/>
    <lineage>
        <taxon>Bacteria</taxon>
        <taxon>Thermotogati</taxon>
        <taxon>Deinococcota</taxon>
        <taxon>Deinococci</taxon>
        <taxon>Deinococcales</taxon>
        <taxon>Deinococcaceae</taxon>
        <taxon>Deinococcus</taxon>
    </lineage>
</organism>
<keyword evidence="2" id="KW-0808">Transferase</keyword>
<dbReference type="Gene3D" id="3.40.630.30">
    <property type="match status" value="1"/>
</dbReference>
<dbReference type="RefSeq" id="WP_380037850.1">
    <property type="nucleotide sequence ID" value="NZ_JBHSEH010000005.1"/>
</dbReference>
<proteinExistence type="predicted"/>
<comment type="caution">
    <text evidence="2">The sequence shown here is derived from an EMBL/GenBank/DDBJ whole genome shotgun (WGS) entry which is preliminary data.</text>
</comment>
<feature type="domain" description="N-acetyltransferase" evidence="1">
    <location>
        <begin position="1"/>
        <end position="84"/>
    </location>
</feature>
<dbReference type="EC" id="2.3.1.-" evidence="2"/>
<dbReference type="InterPro" id="IPR000182">
    <property type="entry name" value="GNAT_dom"/>
</dbReference>
<gene>
    <name evidence="2" type="ORF">ACFOZ9_06995</name>
</gene>
<keyword evidence="2" id="KW-0012">Acyltransferase</keyword>
<dbReference type="Pfam" id="PF13508">
    <property type="entry name" value="Acetyltransf_7"/>
    <property type="match status" value="1"/>
</dbReference>
<dbReference type="CDD" id="cd04301">
    <property type="entry name" value="NAT_SF"/>
    <property type="match status" value="1"/>
</dbReference>
<sequence length="84" mass="9557">MCLVQRRRYGAARQVMLYEIGVRRAWRRHGVDRALMEALHQQIRAEGIEEVWVLADKPGAQAFYAACGYQTDELQGVMMSASVS</sequence>
<evidence type="ECO:0000313" key="3">
    <source>
        <dbReference type="Proteomes" id="UP001595998"/>
    </source>
</evidence>
<dbReference type="InterPro" id="IPR016181">
    <property type="entry name" value="Acyl_CoA_acyltransferase"/>
</dbReference>
<dbReference type="GO" id="GO:0016746">
    <property type="term" value="F:acyltransferase activity"/>
    <property type="evidence" value="ECO:0007669"/>
    <property type="project" value="UniProtKB-KW"/>
</dbReference>
<dbReference type="Proteomes" id="UP001595998">
    <property type="component" value="Unassembled WGS sequence"/>
</dbReference>
<evidence type="ECO:0000313" key="2">
    <source>
        <dbReference type="EMBL" id="MFC4425956.1"/>
    </source>
</evidence>
<dbReference type="SUPFAM" id="SSF55729">
    <property type="entry name" value="Acyl-CoA N-acyltransferases (Nat)"/>
    <property type="match status" value="1"/>
</dbReference>
<protein>
    <submittedName>
        <fullName evidence="2">GNAT family N-acetyltransferase</fullName>
        <ecNumber evidence="2">2.3.1.-</ecNumber>
    </submittedName>
</protein>
<accession>A0ABV8XK39</accession>
<name>A0ABV8XK39_9DEIO</name>
<reference evidence="3" key="1">
    <citation type="journal article" date="2019" name="Int. J. Syst. Evol. Microbiol.">
        <title>The Global Catalogue of Microorganisms (GCM) 10K type strain sequencing project: providing services to taxonomists for standard genome sequencing and annotation.</title>
        <authorList>
            <consortium name="The Broad Institute Genomics Platform"/>
            <consortium name="The Broad Institute Genome Sequencing Center for Infectious Disease"/>
            <person name="Wu L."/>
            <person name="Ma J."/>
        </authorList>
    </citation>
    <scope>NUCLEOTIDE SEQUENCE [LARGE SCALE GENOMIC DNA]</scope>
    <source>
        <strain evidence="3">CCUG 56029</strain>
    </source>
</reference>
<dbReference type="PROSITE" id="PS51186">
    <property type="entry name" value="GNAT"/>
    <property type="match status" value="1"/>
</dbReference>
<evidence type="ECO:0000259" key="1">
    <source>
        <dbReference type="PROSITE" id="PS51186"/>
    </source>
</evidence>
<dbReference type="EMBL" id="JBHSEH010000005">
    <property type="protein sequence ID" value="MFC4425956.1"/>
    <property type="molecule type" value="Genomic_DNA"/>
</dbReference>
<keyword evidence="3" id="KW-1185">Reference proteome</keyword>